<dbReference type="RefSeq" id="WP_103918526.1">
    <property type="nucleotide sequence ID" value="NZ_FMSV02000052.1"/>
</dbReference>
<organism evidence="2 3">
    <name type="scientific">Candidatus Venteria ishoeyi</name>
    <dbReference type="NCBI Taxonomy" id="1899563"/>
    <lineage>
        <taxon>Bacteria</taxon>
        <taxon>Pseudomonadati</taxon>
        <taxon>Pseudomonadota</taxon>
        <taxon>Gammaproteobacteria</taxon>
        <taxon>Thiotrichales</taxon>
        <taxon>Thiotrichaceae</taxon>
        <taxon>Venteria</taxon>
    </lineage>
</organism>
<dbReference type="Proteomes" id="UP000236724">
    <property type="component" value="Unassembled WGS sequence"/>
</dbReference>
<feature type="chain" id="PRO_5014802831" evidence="1">
    <location>
        <begin position="24"/>
        <end position="121"/>
    </location>
</feature>
<protein>
    <submittedName>
        <fullName evidence="2">Uncharacterized protein</fullName>
    </submittedName>
</protein>
<keyword evidence="1" id="KW-0732">Signal</keyword>
<proteinExistence type="predicted"/>
<gene>
    <name evidence="2" type="ORF">MBHS_00304</name>
</gene>
<sequence>MNTYIRYFLMISLMLCVFSTASARTCLDLKKQSFSKIEASVFQSCQTRFGATASNSKRKHFRKIMQGQWNSQYTLHCFNVCGARKHQSDSECANELIDDFVQKALAEILPGLTKNWCMVSE</sequence>
<evidence type="ECO:0000313" key="2">
    <source>
        <dbReference type="EMBL" id="SEH04458.1"/>
    </source>
</evidence>
<keyword evidence="3" id="KW-1185">Reference proteome</keyword>
<dbReference type="AlphaFoldDB" id="A0A1H6F2R6"/>
<feature type="signal peptide" evidence="1">
    <location>
        <begin position="1"/>
        <end position="23"/>
    </location>
</feature>
<dbReference type="EMBL" id="FMSV02000052">
    <property type="protein sequence ID" value="SEH04458.1"/>
    <property type="molecule type" value="Genomic_DNA"/>
</dbReference>
<evidence type="ECO:0000313" key="3">
    <source>
        <dbReference type="Proteomes" id="UP000236724"/>
    </source>
</evidence>
<accession>A0A1H6F2R6</accession>
<evidence type="ECO:0000256" key="1">
    <source>
        <dbReference type="SAM" id="SignalP"/>
    </source>
</evidence>
<name>A0A1H6F2R6_9GAMM</name>
<reference evidence="2 3" key="1">
    <citation type="submission" date="2016-10" db="EMBL/GenBank/DDBJ databases">
        <authorList>
            <person name="de Groot N.N."/>
        </authorList>
    </citation>
    <scope>NUCLEOTIDE SEQUENCE [LARGE SCALE GENOMIC DNA]</scope>
    <source>
        <strain evidence="2">MBHS1</strain>
    </source>
</reference>